<name>A0A4Z2HTW2_9TELE</name>
<dbReference type="EMBL" id="SRLO01000178">
    <property type="protein sequence ID" value="TNN69188.1"/>
    <property type="molecule type" value="Genomic_DNA"/>
</dbReference>
<dbReference type="Proteomes" id="UP000314294">
    <property type="component" value="Unassembled WGS sequence"/>
</dbReference>
<proteinExistence type="predicted"/>
<dbReference type="AlphaFoldDB" id="A0A4Z2HTW2"/>
<evidence type="ECO:0000313" key="3">
    <source>
        <dbReference type="Proteomes" id="UP000314294"/>
    </source>
</evidence>
<gene>
    <name evidence="2" type="ORF">EYF80_020505</name>
</gene>
<keyword evidence="3" id="KW-1185">Reference proteome</keyword>
<sequence>MKLRGPGSSGNAVLAARSSQQSRKKGGATVAMATPRRTITVKANSDNIDKESAASKSMVSSVFSEARASTGTVRRRTRVTRKNGGLREKRRCLM</sequence>
<organism evidence="2 3">
    <name type="scientific">Liparis tanakae</name>
    <name type="common">Tanaka's snailfish</name>
    <dbReference type="NCBI Taxonomy" id="230148"/>
    <lineage>
        <taxon>Eukaryota</taxon>
        <taxon>Metazoa</taxon>
        <taxon>Chordata</taxon>
        <taxon>Craniata</taxon>
        <taxon>Vertebrata</taxon>
        <taxon>Euteleostomi</taxon>
        <taxon>Actinopterygii</taxon>
        <taxon>Neopterygii</taxon>
        <taxon>Teleostei</taxon>
        <taxon>Neoteleostei</taxon>
        <taxon>Acanthomorphata</taxon>
        <taxon>Eupercaria</taxon>
        <taxon>Perciformes</taxon>
        <taxon>Cottioidei</taxon>
        <taxon>Cottales</taxon>
        <taxon>Liparidae</taxon>
        <taxon>Liparis</taxon>
    </lineage>
</organism>
<comment type="caution">
    <text evidence="2">The sequence shown here is derived from an EMBL/GenBank/DDBJ whole genome shotgun (WGS) entry which is preliminary data.</text>
</comment>
<feature type="region of interest" description="Disordered" evidence="1">
    <location>
        <begin position="69"/>
        <end position="94"/>
    </location>
</feature>
<feature type="region of interest" description="Disordered" evidence="1">
    <location>
        <begin position="1"/>
        <end position="31"/>
    </location>
</feature>
<evidence type="ECO:0000256" key="1">
    <source>
        <dbReference type="SAM" id="MobiDB-lite"/>
    </source>
</evidence>
<reference evidence="2 3" key="1">
    <citation type="submission" date="2019-03" db="EMBL/GenBank/DDBJ databases">
        <title>First draft genome of Liparis tanakae, snailfish: a comprehensive survey of snailfish specific genes.</title>
        <authorList>
            <person name="Kim W."/>
            <person name="Song I."/>
            <person name="Jeong J.-H."/>
            <person name="Kim D."/>
            <person name="Kim S."/>
            <person name="Ryu S."/>
            <person name="Song J.Y."/>
            <person name="Lee S.K."/>
        </authorList>
    </citation>
    <scope>NUCLEOTIDE SEQUENCE [LARGE SCALE GENOMIC DNA]</scope>
    <source>
        <tissue evidence="2">Muscle</tissue>
    </source>
</reference>
<accession>A0A4Z2HTW2</accession>
<protein>
    <submittedName>
        <fullName evidence="2">Uncharacterized protein</fullName>
    </submittedName>
</protein>
<evidence type="ECO:0000313" key="2">
    <source>
        <dbReference type="EMBL" id="TNN69188.1"/>
    </source>
</evidence>